<sequence length="251" mass="28842">MISLTSNLFNTQKFSEIEILKTICFIGARGGSKGVPRKNIRLLNKKPLIAYAIESALESRLFNHVIVSTEDPEIAKISKKYGAEVPFKRPKNLASDSTGFADVMLHGIKQLRQLDYQFDVLVNRDCTVPFIRISDMKKAIDLLKNKKPNAVYGVYRQHFNPYFNMMEKDLSGFLRLCKKLKNRPKSRQEAPIVYQLNGLFVYDVAQFLKYKNPILPKSLPLEIPLECGHMIDTEIEFRLAEMMIKQKLIPS</sequence>
<dbReference type="Pfam" id="PF02348">
    <property type="entry name" value="CTP_transf_3"/>
    <property type="match status" value="1"/>
</dbReference>
<dbReference type="PANTHER" id="PTHR21485">
    <property type="entry name" value="HAD SUPERFAMILY MEMBERS CMAS AND KDSC"/>
    <property type="match status" value="1"/>
</dbReference>
<dbReference type="Gene3D" id="3.90.550.10">
    <property type="entry name" value="Spore Coat Polysaccharide Biosynthesis Protein SpsA, Chain A"/>
    <property type="match status" value="1"/>
</dbReference>
<dbReference type="AlphaFoldDB" id="A0A2S2KU57"/>
<accession>A0A2S2KU57</accession>
<comment type="caution">
    <text evidence="1">The sequence shown here is derived from an EMBL/GenBank/DDBJ whole genome shotgun (WGS) entry which is preliminary data.</text>
</comment>
<evidence type="ECO:0000313" key="2">
    <source>
        <dbReference type="Proteomes" id="UP000245829"/>
    </source>
</evidence>
<proteinExistence type="predicted"/>
<dbReference type="CDD" id="cd02513">
    <property type="entry name" value="CMP-NeuAc_Synthase"/>
    <property type="match status" value="1"/>
</dbReference>
<dbReference type="SUPFAM" id="SSF53448">
    <property type="entry name" value="Nucleotide-diphospho-sugar transferases"/>
    <property type="match status" value="1"/>
</dbReference>
<name>A0A2S2KU57_9ARCH</name>
<dbReference type="InterPro" id="IPR029044">
    <property type="entry name" value="Nucleotide-diphossugar_trans"/>
</dbReference>
<reference evidence="1 2" key="1">
    <citation type="submission" date="2018-05" db="EMBL/GenBank/DDBJ databases">
        <title>genome sequencing of Nitrosopumilus sp. NM25.</title>
        <authorList>
            <person name="Mori K."/>
            <person name="Nakagawa T."/>
        </authorList>
    </citation>
    <scope>NUCLEOTIDE SEQUENCE [LARGE SCALE GENOMIC DNA]</scope>
    <source>
        <strain evidence="1 2">NM25</strain>
    </source>
</reference>
<protein>
    <recommendedName>
        <fullName evidence="3">Acylneuraminate cytidylyltransferase family protein</fullName>
    </recommendedName>
</protein>
<dbReference type="Proteomes" id="UP000245829">
    <property type="component" value="Unassembled WGS sequence"/>
</dbReference>
<dbReference type="EMBL" id="BGKI01000012">
    <property type="protein sequence ID" value="GBH35183.1"/>
    <property type="molecule type" value="Genomic_DNA"/>
</dbReference>
<dbReference type="InterPro" id="IPR003329">
    <property type="entry name" value="Cytidylyl_trans"/>
</dbReference>
<gene>
    <name evidence="1" type="primary">neuA</name>
    <name evidence="1" type="ORF">NZNM25_19740</name>
</gene>
<evidence type="ECO:0008006" key="3">
    <source>
        <dbReference type="Google" id="ProtNLM"/>
    </source>
</evidence>
<dbReference type="PANTHER" id="PTHR21485:SF6">
    <property type="entry name" value="N-ACYLNEURAMINATE CYTIDYLYLTRANSFERASE-RELATED"/>
    <property type="match status" value="1"/>
</dbReference>
<dbReference type="InterPro" id="IPR050793">
    <property type="entry name" value="CMP-NeuNAc_synthase"/>
</dbReference>
<organism evidence="1 2">
    <name type="scientific">Nitrosopumilus zosterae</name>
    <dbReference type="NCBI Taxonomy" id="718286"/>
    <lineage>
        <taxon>Archaea</taxon>
        <taxon>Nitrososphaerota</taxon>
        <taxon>Nitrososphaeria</taxon>
        <taxon>Nitrosopumilales</taxon>
        <taxon>Nitrosopumilaceae</taxon>
        <taxon>Nitrosopumilus</taxon>
    </lineage>
</organism>
<dbReference type="GO" id="GO:0008781">
    <property type="term" value="F:N-acylneuraminate cytidylyltransferase activity"/>
    <property type="evidence" value="ECO:0007669"/>
    <property type="project" value="TreeGrafter"/>
</dbReference>
<evidence type="ECO:0000313" key="1">
    <source>
        <dbReference type="EMBL" id="GBH35183.1"/>
    </source>
</evidence>
<keyword evidence="2" id="KW-1185">Reference proteome</keyword>